<keyword evidence="1" id="KW-0812">Transmembrane</keyword>
<keyword evidence="1" id="KW-0472">Membrane</keyword>
<organism evidence="2 3">
    <name type="scientific">Citrullus colocynthis</name>
    <name type="common">colocynth</name>
    <dbReference type="NCBI Taxonomy" id="252529"/>
    <lineage>
        <taxon>Eukaryota</taxon>
        <taxon>Viridiplantae</taxon>
        <taxon>Streptophyta</taxon>
        <taxon>Embryophyta</taxon>
        <taxon>Tracheophyta</taxon>
        <taxon>Spermatophyta</taxon>
        <taxon>Magnoliopsida</taxon>
        <taxon>eudicotyledons</taxon>
        <taxon>Gunneridae</taxon>
        <taxon>Pentapetalae</taxon>
        <taxon>rosids</taxon>
        <taxon>fabids</taxon>
        <taxon>Cucurbitales</taxon>
        <taxon>Cucurbitaceae</taxon>
        <taxon>Benincaseae</taxon>
        <taxon>Citrullus</taxon>
    </lineage>
</organism>
<gene>
    <name evidence="2" type="ORF">CITCOLO1_LOCUS4389</name>
</gene>
<keyword evidence="1" id="KW-1133">Transmembrane helix</keyword>
<evidence type="ECO:0000313" key="3">
    <source>
        <dbReference type="Proteomes" id="UP001642487"/>
    </source>
</evidence>
<reference evidence="2 3" key="1">
    <citation type="submission" date="2024-03" db="EMBL/GenBank/DDBJ databases">
        <authorList>
            <person name="Gkanogiannis A."/>
            <person name="Becerra Lopez-Lavalle L."/>
        </authorList>
    </citation>
    <scope>NUCLEOTIDE SEQUENCE [LARGE SCALE GENOMIC DNA]</scope>
</reference>
<name>A0ABP0XY70_9ROSI</name>
<proteinExistence type="predicted"/>
<feature type="transmembrane region" description="Helical" evidence="1">
    <location>
        <begin position="20"/>
        <end position="40"/>
    </location>
</feature>
<sequence>MTTLYQLLWFSSQEQVASPYTFLIAVAFVQIFSLDIIVIMKGLDLEVRTEPIIKLLMIESQRQRNWTVGNQPQQYINCAALIMEDPISMLLKIHRPFLVLGKTILSCVAL</sequence>
<evidence type="ECO:0000256" key="1">
    <source>
        <dbReference type="SAM" id="Phobius"/>
    </source>
</evidence>
<keyword evidence="3" id="KW-1185">Reference proteome</keyword>
<protein>
    <submittedName>
        <fullName evidence="2">Uncharacterized protein</fullName>
    </submittedName>
</protein>
<evidence type="ECO:0000313" key="2">
    <source>
        <dbReference type="EMBL" id="CAK9312687.1"/>
    </source>
</evidence>
<dbReference type="Proteomes" id="UP001642487">
    <property type="component" value="Chromosome 11"/>
</dbReference>
<dbReference type="EMBL" id="OZ021745">
    <property type="protein sequence ID" value="CAK9312687.1"/>
    <property type="molecule type" value="Genomic_DNA"/>
</dbReference>
<accession>A0ABP0XY70</accession>